<name>A0A1Y2SRQ5_9GAMM</name>
<feature type="transmembrane region" description="Helical" evidence="1">
    <location>
        <begin position="7"/>
        <end position="28"/>
    </location>
</feature>
<keyword evidence="1" id="KW-0472">Membrane</keyword>
<proteinExistence type="predicted"/>
<evidence type="ECO:0000313" key="3">
    <source>
        <dbReference type="Proteomes" id="UP000194204"/>
    </source>
</evidence>
<organism evidence="2 3">
    <name type="scientific">Xenorhabdus beddingii</name>
    <dbReference type="NCBI Taxonomy" id="40578"/>
    <lineage>
        <taxon>Bacteria</taxon>
        <taxon>Pseudomonadati</taxon>
        <taxon>Pseudomonadota</taxon>
        <taxon>Gammaproteobacteria</taxon>
        <taxon>Enterobacterales</taxon>
        <taxon>Morganellaceae</taxon>
        <taxon>Xenorhabdus</taxon>
    </lineage>
</organism>
<dbReference type="OrthoDB" id="6462665at2"/>
<dbReference type="RefSeq" id="WP_086112118.1">
    <property type="nucleotide sequence ID" value="NZ_CAWNHF010000189.1"/>
</dbReference>
<keyword evidence="1" id="KW-1133">Transmembrane helix</keyword>
<feature type="transmembrane region" description="Helical" evidence="1">
    <location>
        <begin position="48"/>
        <end position="71"/>
    </location>
</feature>
<dbReference type="AlphaFoldDB" id="A0A1Y2SRQ5"/>
<reference evidence="2 3" key="1">
    <citation type="submission" date="2017-01" db="EMBL/GenBank/DDBJ databases">
        <title>Deconstructing symbiosis and pathogenesis requirements using a combined genomic-metabolomic approach.</title>
        <authorList>
            <person name="Tobias N.J."/>
            <person name="Wolff H."/>
            <person name="Djahanschiri B."/>
            <person name="Ebersberger I."/>
            <person name="Bode H.B."/>
        </authorList>
    </citation>
    <scope>NUCLEOTIDE SEQUENCE [LARGE SCALE GENOMIC DNA]</scope>
    <source>
        <strain evidence="2 3">DSM 4764</strain>
    </source>
</reference>
<gene>
    <name evidence="2" type="ORF">Xbed_01332</name>
</gene>
<comment type="caution">
    <text evidence="2">The sequence shown here is derived from an EMBL/GenBank/DDBJ whole genome shotgun (WGS) entry which is preliminary data.</text>
</comment>
<evidence type="ECO:0000313" key="2">
    <source>
        <dbReference type="EMBL" id="OTA20528.1"/>
    </source>
</evidence>
<protein>
    <submittedName>
        <fullName evidence="2">Membrane protein</fullName>
    </submittedName>
</protein>
<dbReference type="Pfam" id="PF06836">
    <property type="entry name" value="DUF1240"/>
    <property type="match status" value="1"/>
</dbReference>
<accession>A0A1Y2SRQ5</accession>
<dbReference type="Proteomes" id="UP000194204">
    <property type="component" value="Unassembled WGS sequence"/>
</dbReference>
<feature type="transmembrane region" description="Helical" evidence="1">
    <location>
        <begin position="83"/>
        <end position="101"/>
    </location>
</feature>
<dbReference type="STRING" id="40578.Xbed_01332"/>
<evidence type="ECO:0000256" key="1">
    <source>
        <dbReference type="SAM" id="Phobius"/>
    </source>
</evidence>
<keyword evidence="3" id="KW-1185">Reference proteome</keyword>
<dbReference type="EMBL" id="MUBK01000008">
    <property type="protein sequence ID" value="OTA20528.1"/>
    <property type="molecule type" value="Genomic_DNA"/>
</dbReference>
<keyword evidence="1" id="KW-0812">Transmembrane</keyword>
<sequence>MDSKNKLILAISMFFLFLIINAALFFAVDEFLLIYNVSDVIVFSWRMFAVLVFYPLIFYFCTSMFYYLFFLKLPKNNNSIFKFFTFLGILGFVISFPLYWYGDLKLKENGYITCYKKSISAPQKYVKNEKLCD</sequence>
<dbReference type="InterPro" id="IPR010665">
    <property type="entry name" value="DUF1240"/>
</dbReference>